<feature type="transmembrane region" description="Helical" evidence="1">
    <location>
        <begin position="121"/>
        <end position="145"/>
    </location>
</feature>
<dbReference type="Proteomes" id="UP000199138">
    <property type="component" value="Unassembled WGS sequence"/>
</dbReference>
<feature type="transmembrane region" description="Helical" evidence="1">
    <location>
        <begin position="67"/>
        <end position="90"/>
    </location>
</feature>
<reference evidence="2 3" key="1">
    <citation type="submission" date="2016-10" db="EMBL/GenBank/DDBJ databases">
        <authorList>
            <person name="de Groot N.N."/>
        </authorList>
    </citation>
    <scope>NUCLEOTIDE SEQUENCE [LARGE SCALE GENOMIC DNA]</scope>
    <source>
        <strain evidence="2 3">CGMCC 1.12333</strain>
    </source>
</reference>
<protein>
    <recommendedName>
        <fullName evidence="4">YhhN-like protein</fullName>
    </recommendedName>
</protein>
<keyword evidence="1" id="KW-0472">Membrane</keyword>
<evidence type="ECO:0008006" key="4">
    <source>
        <dbReference type="Google" id="ProtNLM"/>
    </source>
</evidence>
<organism evidence="2 3">
    <name type="scientific">Pustulibacterium marinum</name>
    <dbReference type="NCBI Taxonomy" id="1224947"/>
    <lineage>
        <taxon>Bacteria</taxon>
        <taxon>Pseudomonadati</taxon>
        <taxon>Bacteroidota</taxon>
        <taxon>Flavobacteriia</taxon>
        <taxon>Flavobacteriales</taxon>
        <taxon>Flavobacteriaceae</taxon>
        <taxon>Pustulibacterium</taxon>
    </lineage>
</organism>
<accession>A0A1I7GWX9</accession>
<feature type="transmembrane region" description="Helical" evidence="1">
    <location>
        <begin position="157"/>
        <end position="176"/>
    </location>
</feature>
<evidence type="ECO:0000313" key="2">
    <source>
        <dbReference type="EMBL" id="SFU52964.1"/>
    </source>
</evidence>
<feature type="transmembrane region" description="Helical" evidence="1">
    <location>
        <begin position="97"/>
        <end position="115"/>
    </location>
</feature>
<dbReference type="AlphaFoldDB" id="A0A1I7GWX9"/>
<feature type="transmembrane region" description="Helical" evidence="1">
    <location>
        <begin position="15"/>
        <end position="35"/>
    </location>
</feature>
<dbReference type="EMBL" id="FPBK01000006">
    <property type="protein sequence ID" value="SFU52964.1"/>
    <property type="molecule type" value="Genomic_DNA"/>
</dbReference>
<keyword evidence="1" id="KW-1133">Transmembrane helix</keyword>
<feature type="transmembrane region" description="Helical" evidence="1">
    <location>
        <begin position="42"/>
        <end position="61"/>
    </location>
</feature>
<gene>
    <name evidence="2" type="ORF">SAMN05216480_10658</name>
</gene>
<evidence type="ECO:0000313" key="3">
    <source>
        <dbReference type="Proteomes" id="UP000199138"/>
    </source>
</evidence>
<sequence>MITNFLSYFLNREELFIKLCVFSSLFFLAFSGISYRKKTNKLLLGVVGISSFNEVLCSLIQSFEGNIAITTNVVIVTLNILWFYILYYVFNLNTKKILVLPFLYLIFSFYNTLSIEGLYTFNYHVFISGSLLYVLIFIILSFYYLKEENFSFYLSNEYLLILAPLLFFIGASFLFGFKDSNLTRVVIFKSVTVYTFIMNISNFICYTLINIYIYRERKQIAHAS</sequence>
<feature type="transmembrane region" description="Helical" evidence="1">
    <location>
        <begin position="196"/>
        <end position="214"/>
    </location>
</feature>
<name>A0A1I7GWX9_9FLAO</name>
<keyword evidence="1" id="KW-0812">Transmembrane</keyword>
<evidence type="ECO:0000256" key="1">
    <source>
        <dbReference type="SAM" id="Phobius"/>
    </source>
</evidence>
<proteinExistence type="predicted"/>
<dbReference type="STRING" id="1224947.SAMN05216480_10658"/>
<keyword evidence="3" id="KW-1185">Reference proteome</keyword>